<dbReference type="CDD" id="cd09272">
    <property type="entry name" value="RNase_HI_RT_Ty1"/>
    <property type="match status" value="1"/>
</dbReference>
<protein>
    <submittedName>
        <fullName evidence="1">Putative RNA-directed DNA polymerase</fullName>
        <ecNumber evidence="1">2.7.7.49</ecNumber>
    </submittedName>
</protein>
<keyword evidence="2" id="KW-1185">Reference proteome</keyword>
<dbReference type="EC" id="2.7.7.49" evidence="1"/>
<dbReference type="AlphaFoldDB" id="A0A2P6QC11"/>
<name>A0A2P6QC11_ROSCH</name>
<sequence>MADTTSELQWLKHLLQDLQVDLAAIPTLHCDNILALALALNPVHHSKLKHIEVDVHFTLDKVKDGSIRLQFVSTHDQLADLFTKGLCSPPHTYLCHQLQLGPSPPSPSVQLIQLDGFSTHPAEEGC</sequence>
<dbReference type="OMA" id="KPRWHSI"/>
<dbReference type="PANTHER" id="PTHR11439">
    <property type="entry name" value="GAG-POL-RELATED RETROTRANSPOSON"/>
    <property type="match status" value="1"/>
</dbReference>
<accession>A0A2P6QC11</accession>
<dbReference type="Proteomes" id="UP000238479">
    <property type="component" value="Chromosome 5"/>
</dbReference>
<evidence type="ECO:0000313" key="1">
    <source>
        <dbReference type="EMBL" id="PRQ31703.1"/>
    </source>
</evidence>
<keyword evidence="1" id="KW-0808">Transferase</keyword>
<dbReference type="STRING" id="74649.A0A2P6QC11"/>
<reference evidence="1 2" key="1">
    <citation type="journal article" date="2018" name="Nat. Genet.">
        <title>The Rosa genome provides new insights in the design of modern roses.</title>
        <authorList>
            <person name="Bendahmane M."/>
        </authorList>
    </citation>
    <scope>NUCLEOTIDE SEQUENCE [LARGE SCALE GENOMIC DNA]</scope>
    <source>
        <strain evidence="2">cv. Old Blush</strain>
    </source>
</reference>
<dbReference type="GO" id="GO:0003964">
    <property type="term" value="F:RNA-directed DNA polymerase activity"/>
    <property type="evidence" value="ECO:0007669"/>
    <property type="project" value="UniProtKB-KW"/>
</dbReference>
<dbReference type="PANTHER" id="PTHR11439:SF463">
    <property type="entry name" value="REVERSE TRANSCRIPTASE TY1_COPIA-TYPE DOMAIN-CONTAINING PROTEIN"/>
    <property type="match status" value="1"/>
</dbReference>
<comment type="caution">
    <text evidence="1">The sequence shown here is derived from an EMBL/GenBank/DDBJ whole genome shotgun (WGS) entry which is preliminary data.</text>
</comment>
<dbReference type="Gramene" id="PRQ31703">
    <property type="protein sequence ID" value="PRQ31703"/>
    <property type="gene ID" value="RchiOBHm_Chr5g0038401"/>
</dbReference>
<evidence type="ECO:0000313" key="2">
    <source>
        <dbReference type="Proteomes" id="UP000238479"/>
    </source>
</evidence>
<dbReference type="EMBL" id="PDCK01000043">
    <property type="protein sequence ID" value="PRQ31703.1"/>
    <property type="molecule type" value="Genomic_DNA"/>
</dbReference>
<keyword evidence="1" id="KW-0695">RNA-directed DNA polymerase</keyword>
<proteinExistence type="predicted"/>
<keyword evidence="1" id="KW-0548">Nucleotidyltransferase</keyword>
<gene>
    <name evidence="1" type="ORF">RchiOBHm_Chr5g0038401</name>
</gene>
<organism evidence="1 2">
    <name type="scientific">Rosa chinensis</name>
    <name type="common">China rose</name>
    <dbReference type="NCBI Taxonomy" id="74649"/>
    <lineage>
        <taxon>Eukaryota</taxon>
        <taxon>Viridiplantae</taxon>
        <taxon>Streptophyta</taxon>
        <taxon>Embryophyta</taxon>
        <taxon>Tracheophyta</taxon>
        <taxon>Spermatophyta</taxon>
        <taxon>Magnoliopsida</taxon>
        <taxon>eudicotyledons</taxon>
        <taxon>Gunneridae</taxon>
        <taxon>Pentapetalae</taxon>
        <taxon>rosids</taxon>
        <taxon>fabids</taxon>
        <taxon>Rosales</taxon>
        <taxon>Rosaceae</taxon>
        <taxon>Rosoideae</taxon>
        <taxon>Rosoideae incertae sedis</taxon>
        <taxon>Rosa</taxon>
    </lineage>
</organism>